<evidence type="ECO:0000313" key="3">
    <source>
        <dbReference type="EMBL" id="RZT62363.1"/>
    </source>
</evidence>
<dbReference type="AlphaFoldDB" id="A0A4Q7TP14"/>
<evidence type="ECO:0000313" key="4">
    <source>
        <dbReference type="Proteomes" id="UP000292408"/>
    </source>
</evidence>
<reference evidence="3 4" key="1">
    <citation type="journal article" date="2015" name="Stand. Genomic Sci.">
        <title>Genomic Encyclopedia of Bacterial and Archaeal Type Strains, Phase III: the genomes of soil and plant-associated and newly described type strains.</title>
        <authorList>
            <person name="Whitman W.B."/>
            <person name="Woyke T."/>
            <person name="Klenk H.P."/>
            <person name="Zhou Y."/>
            <person name="Lilburn T.G."/>
            <person name="Beck B.J."/>
            <person name="De Vos P."/>
            <person name="Vandamme P."/>
            <person name="Eisen J.A."/>
            <person name="Garrity G."/>
            <person name="Hugenholtz P."/>
            <person name="Kyrpides N.C."/>
        </authorList>
    </citation>
    <scope>NUCLEOTIDE SEQUENCE [LARGE SCALE GENOMIC DNA]</scope>
    <source>
        <strain evidence="3 4">AC4r</strain>
    </source>
</reference>
<keyword evidence="2" id="KW-1133">Transmembrane helix</keyword>
<accession>A0A4Q7TP14</accession>
<feature type="transmembrane region" description="Helical" evidence="2">
    <location>
        <begin position="27"/>
        <end position="54"/>
    </location>
</feature>
<gene>
    <name evidence="3" type="ORF">EV140_0886</name>
</gene>
<sequence length="60" mass="6627">MATLSTTAPTLRPRAQRVHPHESNVRAIVALITAFIAQFFIVWLGLFISALTTFSSFGNH</sequence>
<evidence type="ECO:0000256" key="2">
    <source>
        <dbReference type="SAM" id="Phobius"/>
    </source>
</evidence>
<proteinExistence type="predicted"/>
<name>A0A4Q7TP14_9MICO</name>
<keyword evidence="4" id="KW-1185">Reference proteome</keyword>
<feature type="region of interest" description="Disordered" evidence="1">
    <location>
        <begin position="1"/>
        <end position="20"/>
    </location>
</feature>
<keyword evidence="2" id="KW-0472">Membrane</keyword>
<evidence type="ECO:0000256" key="1">
    <source>
        <dbReference type="SAM" id="MobiDB-lite"/>
    </source>
</evidence>
<protein>
    <submittedName>
        <fullName evidence="3">Uncharacterized protein</fullName>
    </submittedName>
</protein>
<keyword evidence="2" id="KW-0812">Transmembrane</keyword>
<dbReference type="EMBL" id="SGXT01000013">
    <property type="protein sequence ID" value="RZT62363.1"/>
    <property type="molecule type" value="Genomic_DNA"/>
</dbReference>
<dbReference type="Proteomes" id="UP000292408">
    <property type="component" value="Unassembled WGS sequence"/>
</dbReference>
<comment type="caution">
    <text evidence="3">The sequence shown here is derived from an EMBL/GenBank/DDBJ whole genome shotgun (WGS) entry which is preliminary data.</text>
</comment>
<organism evidence="3 4">
    <name type="scientific">Microcella alkaliphila</name>
    <dbReference type="NCBI Taxonomy" id="279828"/>
    <lineage>
        <taxon>Bacteria</taxon>
        <taxon>Bacillati</taxon>
        <taxon>Actinomycetota</taxon>
        <taxon>Actinomycetes</taxon>
        <taxon>Micrococcales</taxon>
        <taxon>Microbacteriaceae</taxon>
        <taxon>Microcella</taxon>
    </lineage>
</organism>